<dbReference type="AlphaFoldDB" id="L1JSE6"/>
<feature type="domain" description="Thioredoxin" evidence="6">
    <location>
        <begin position="63"/>
        <end position="179"/>
    </location>
</feature>
<sequence>MSMRVWGLAVALVAMQLAEAFQLTGYSACRPLLPAASCSFLRSRALCAGLSPSTGRGRIQNQGNVRTTLRMAGAVEAVDAETFEVIIQEETKPLVVDFYAEWCGPCRLVAPQLEEVAQTMKDQVRFLKINTDENERLATLMQVYALPTLLLIKDGAVVQRAEGAMMANQIRDLVKTSFF</sequence>
<feature type="chain" id="PRO_5008771688" evidence="5">
    <location>
        <begin position="21"/>
        <end position="179"/>
    </location>
</feature>
<dbReference type="HOGENOM" id="CLU_090389_0_3_1"/>
<evidence type="ECO:0000256" key="3">
    <source>
        <dbReference type="ARBA" id="ARBA00023157"/>
    </source>
</evidence>
<reference evidence="9" key="2">
    <citation type="submission" date="2012-11" db="EMBL/GenBank/DDBJ databases">
        <authorList>
            <person name="Kuo A."/>
            <person name="Curtis B.A."/>
            <person name="Tanifuji G."/>
            <person name="Burki F."/>
            <person name="Gruber A."/>
            <person name="Irimia M."/>
            <person name="Maruyama S."/>
            <person name="Arias M.C."/>
            <person name="Ball S.G."/>
            <person name="Gile G.H."/>
            <person name="Hirakawa Y."/>
            <person name="Hopkins J.F."/>
            <person name="Rensing S.A."/>
            <person name="Schmutz J."/>
            <person name="Symeonidi A."/>
            <person name="Elias M."/>
            <person name="Eveleigh R.J."/>
            <person name="Herman E.K."/>
            <person name="Klute M.J."/>
            <person name="Nakayama T."/>
            <person name="Obornik M."/>
            <person name="Reyes-Prieto A."/>
            <person name="Armbrust E.V."/>
            <person name="Aves S.J."/>
            <person name="Beiko R.G."/>
            <person name="Coutinho P."/>
            <person name="Dacks J.B."/>
            <person name="Durnford D.G."/>
            <person name="Fast N.M."/>
            <person name="Green B.R."/>
            <person name="Grisdale C."/>
            <person name="Hempe F."/>
            <person name="Henrissat B."/>
            <person name="Hoppner M.P."/>
            <person name="Ishida K.-I."/>
            <person name="Kim E."/>
            <person name="Koreny L."/>
            <person name="Kroth P.G."/>
            <person name="Liu Y."/>
            <person name="Malik S.-B."/>
            <person name="Maier U.G."/>
            <person name="McRose D."/>
            <person name="Mock T."/>
            <person name="Neilson J.A."/>
            <person name="Onodera N.T."/>
            <person name="Poole A.M."/>
            <person name="Pritham E.J."/>
            <person name="Richards T.A."/>
            <person name="Rocap G."/>
            <person name="Roy S.W."/>
            <person name="Sarai C."/>
            <person name="Schaack S."/>
            <person name="Shirato S."/>
            <person name="Slamovits C.H."/>
            <person name="Spencer D.F."/>
            <person name="Suzuki S."/>
            <person name="Worden A.Z."/>
            <person name="Zauner S."/>
            <person name="Barry K."/>
            <person name="Bell C."/>
            <person name="Bharti A.K."/>
            <person name="Crow J.A."/>
            <person name="Grimwood J."/>
            <person name="Kramer R."/>
            <person name="Lindquist E."/>
            <person name="Lucas S."/>
            <person name="Salamov A."/>
            <person name="McFadden G.I."/>
            <person name="Lane C.E."/>
            <person name="Keeling P.J."/>
            <person name="Gray M.W."/>
            <person name="Grigoriev I.V."/>
            <person name="Archibald J.M."/>
        </authorList>
    </citation>
    <scope>NUCLEOTIDE SEQUENCE</scope>
    <source>
        <strain evidence="9">CCMP2712</strain>
    </source>
</reference>
<evidence type="ECO:0000313" key="9">
    <source>
        <dbReference type="Proteomes" id="UP000011087"/>
    </source>
</evidence>
<dbReference type="RefSeq" id="XP_005838337.1">
    <property type="nucleotide sequence ID" value="XM_005838280.1"/>
</dbReference>
<keyword evidence="1" id="KW-0813">Transport</keyword>
<dbReference type="InterPro" id="IPR017937">
    <property type="entry name" value="Thioredoxin_CS"/>
</dbReference>
<dbReference type="SUPFAM" id="SSF52833">
    <property type="entry name" value="Thioredoxin-like"/>
    <property type="match status" value="1"/>
</dbReference>
<evidence type="ECO:0000256" key="2">
    <source>
        <dbReference type="ARBA" id="ARBA00022982"/>
    </source>
</evidence>
<evidence type="ECO:0000313" key="8">
    <source>
        <dbReference type="EnsemblProtists" id="EKX51357"/>
    </source>
</evidence>
<dbReference type="Proteomes" id="UP000011087">
    <property type="component" value="Unassembled WGS sequence"/>
</dbReference>
<dbReference type="eggNOG" id="KOG0910">
    <property type="taxonomic scope" value="Eukaryota"/>
</dbReference>
<reference evidence="8" key="3">
    <citation type="submission" date="2015-06" db="UniProtKB">
        <authorList>
            <consortium name="EnsemblProtists"/>
        </authorList>
    </citation>
    <scope>IDENTIFICATION</scope>
</reference>
<keyword evidence="9" id="KW-1185">Reference proteome</keyword>
<dbReference type="STRING" id="905079.L1JSE6"/>
<dbReference type="FunFam" id="3.40.30.10:FF:000001">
    <property type="entry name" value="Thioredoxin"/>
    <property type="match status" value="1"/>
</dbReference>
<feature type="signal peptide" evidence="5">
    <location>
        <begin position="1"/>
        <end position="20"/>
    </location>
</feature>
<dbReference type="PROSITE" id="PS00194">
    <property type="entry name" value="THIOREDOXIN_1"/>
    <property type="match status" value="1"/>
</dbReference>
<dbReference type="PANTHER" id="PTHR45663:SF11">
    <property type="entry name" value="GEO12009P1"/>
    <property type="match status" value="1"/>
</dbReference>
<dbReference type="InterPro" id="IPR005746">
    <property type="entry name" value="Thioredoxin"/>
</dbReference>
<dbReference type="GO" id="GO:0015035">
    <property type="term" value="F:protein-disulfide reductase activity"/>
    <property type="evidence" value="ECO:0007669"/>
    <property type="project" value="InterPro"/>
</dbReference>
<evidence type="ECO:0000256" key="5">
    <source>
        <dbReference type="SAM" id="SignalP"/>
    </source>
</evidence>
<dbReference type="PRINTS" id="PR00421">
    <property type="entry name" value="THIOREDOXIN"/>
</dbReference>
<dbReference type="CDD" id="cd02947">
    <property type="entry name" value="TRX_family"/>
    <property type="match status" value="1"/>
</dbReference>
<evidence type="ECO:0000256" key="4">
    <source>
        <dbReference type="ARBA" id="ARBA00023284"/>
    </source>
</evidence>
<dbReference type="GeneID" id="17307994"/>
<dbReference type="InterPro" id="IPR013766">
    <property type="entry name" value="Thioredoxin_domain"/>
</dbReference>
<dbReference type="Gene3D" id="3.40.30.10">
    <property type="entry name" value="Glutaredoxin"/>
    <property type="match status" value="1"/>
</dbReference>
<dbReference type="OMA" id="PMVIDFY"/>
<evidence type="ECO:0000259" key="6">
    <source>
        <dbReference type="PROSITE" id="PS51352"/>
    </source>
</evidence>
<dbReference type="Pfam" id="PF00085">
    <property type="entry name" value="Thioredoxin"/>
    <property type="match status" value="1"/>
</dbReference>
<dbReference type="NCBIfam" id="TIGR01068">
    <property type="entry name" value="thioredoxin"/>
    <property type="match status" value="1"/>
</dbReference>
<keyword evidence="4" id="KW-0676">Redox-active center</keyword>
<dbReference type="PROSITE" id="PS51352">
    <property type="entry name" value="THIOREDOXIN_2"/>
    <property type="match status" value="1"/>
</dbReference>
<gene>
    <name evidence="7" type="primary">TrxY</name>
    <name evidence="7" type="ORF">GUITHDRAFT_134602</name>
</gene>
<dbReference type="KEGG" id="gtt:GUITHDRAFT_134602"/>
<evidence type="ECO:0000256" key="1">
    <source>
        <dbReference type="ARBA" id="ARBA00022448"/>
    </source>
</evidence>
<dbReference type="PaxDb" id="55529-EKX51357"/>
<reference evidence="7 9" key="1">
    <citation type="journal article" date="2012" name="Nature">
        <title>Algal genomes reveal evolutionary mosaicism and the fate of nucleomorphs.</title>
        <authorList>
            <consortium name="DOE Joint Genome Institute"/>
            <person name="Curtis B.A."/>
            <person name="Tanifuji G."/>
            <person name="Burki F."/>
            <person name="Gruber A."/>
            <person name="Irimia M."/>
            <person name="Maruyama S."/>
            <person name="Arias M.C."/>
            <person name="Ball S.G."/>
            <person name="Gile G.H."/>
            <person name="Hirakawa Y."/>
            <person name="Hopkins J.F."/>
            <person name="Kuo A."/>
            <person name="Rensing S.A."/>
            <person name="Schmutz J."/>
            <person name="Symeonidi A."/>
            <person name="Elias M."/>
            <person name="Eveleigh R.J."/>
            <person name="Herman E.K."/>
            <person name="Klute M.J."/>
            <person name="Nakayama T."/>
            <person name="Obornik M."/>
            <person name="Reyes-Prieto A."/>
            <person name="Armbrust E.V."/>
            <person name="Aves S.J."/>
            <person name="Beiko R.G."/>
            <person name="Coutinho P."/>
            <person name="Dacks J.B."/>
            <person name="Durnford D.G."/>
            <person name="Fast N.M."/>
            <person name="Green B.R."/>
            <person name="Grisdale C.J."/>
            <person name="Hempel F."/>
            <person name="Henrissat B."/>
            <person name="Hoppner M.P."/>
            <person name="Ishida K."/>
            <person name="Kim E."/>
            <person name="Koreny L."/>
            <person name="Kroth P.G."/>
            <person name="Liu Y."/>
            <person name="Malik S.B."/>
            <person name="Maier U.G."/>
            <person name="McRose D."/>
            <person name="Mock T."/>
            <person name="Neilson J.A."/>
            <person name="Onodera N.T."/>
            <person name="Poole A.M."/>
            <person name="Pritham E.J."/>
            <person name="Richards T.A."/>
            <person name="Rocap G."/>
            <person name="Roy S.W."/>
            <person name="Sarai C."/>
            <person name="Schaack S."/>
            <person name="Shirato S."/>
            <person name="Slamovits C.H."/>
            <person name="Spencer D.F."/>
            <person name="Suzuki S."/>
            <person name="Worden A.Z."/>
            <person name="Zauner S."/>
            <person name="Barry K."/>
            <person name="Bell C."/>
            <person name="Bharti A.K."/>
            <person name="Crow J.A."/>
            <person name="Grimwood J."/>
            <person name="Kramer R."/>
            <person name="Lindquist E."/>
            <person name="Lucas S."/>
            <person name="Salamov A."/>
            <person name="McFadden G.I."/>
            <person name="Lane C.E."/>
            <person name="Keeling P.J."/>
            <person name="Gray M.W."/>
            <person name="Grigoriev I.V."/>
            <person name="Archibald J.M."/>
        </authorList>
    </citation>
    <scope>NUCLEOTIDE SEQUENCE</scope>
    <source>
        <strain evidence="7 9">CCMP2712</strain>
    </source>
</reference>
<dbReference type="EMBL" id="JH992976">
    <property type="protein sequence ID" value="EKX51357.1"/>
    <property type="molecule type" value="Genomic_DNA"/>
</dbReference>
<dbReference type="GO" id="GO:0005737">
    <property type="term" value="C:cytoplasm"/>
    <property type="evidence" value="ECO:0007669"/>
    <property type="project" value="TreeGrafter"/>
</dbReference>
<dbReference type="PANTHER" id="PTHR45663">
    <property type="entry name" value="GEO12009P1"/>
    <property type="match status" value="1"/>
</dbReference>
<keyword evidence="2" id="KW-0249">Electron transport</keyword>
<proteinExistence type="predicted"/>
<evidence type="ECO:0000313" key="7">
    <source>
        <dbReference type="EMBL" id="EKX51357.1"/>
    </source>
</evidence>
<keyword evidence="5" id="KW-0732">Signal</keyword>
<keyword evidence="3" id="KW-1015">Disulfide bond</keyword>
<protein>
    <submittedName>
        <fullName evidence="7">Thioredoxin y</fullName>
    </submittedName>
</protein>
<accession>L1JSE6</accession>
<dbReference type="InterPro" id="IPR036249">
    <property type="entry name" value="Thioredoxin-like_sf"/>
</dbReference>
<dbReference type="OrthoDB" id="2121326at2759"/>
<organism evidence="7">
    <name type="scientific">Guillardia theta (strain CCMP2712)</name>
    <name type="common">Cryptophyte</name>
    <dbReference type="NCBI Taxonomy" id="905079"/>
    <lineage>
        <taxon>Eukaryota</taxon>
        <taxon>Cryptophyceae</taxon>
        <taxon>Pyrenomonadales</taxon>
        <taxon>Geminigeraceae</taxon>
        <taxon>Guillardia</taxon>
    </lineage>
</organism>
<name>L1JSE6_GUITC</name>
<dbReference type="EnsemblProtists" id="EKX51357">
    <property type="protein sequence ID" value="EKX51357"/>
    <property type="gene ID" value="GUITHDRAFT_134602"/>
</dbReference>